<gene>
    <name evidence="1" type="ORF">B4099_2408</name>
</gene>
<reference evidence="1 2" key="1">
    <citation type="submission" date="2016-01" db="EMBL/GenBank/DDBJ databases">
        <title>Genome Sequences of Twelve Sporeforming Bacillus Species Isolated from Foods.</title>
        <authorList>
            <person name="Berendsen E.M."/>
            <person name="Wells-Bennik M.H."/>
            <person name="Krawcyk A.O."/>
            <person name="De Jong A."/>
            <person name="Holsappel S."/>
            <person name="Eijlander R.T."/>
            <person name="Kuipers O.P."/>
        </authorList>
    </citation>
    <scope>NUCLEOTIDE SEQUENCE [LARGE SCALE GENOMIC DNA]</scope>
    <source>
        <strain evidence="1 2">B4099</strain>
    </source>
</reference>
<dbReference type="AlphaFoldDB" id="A0A150KD22"/>
<proteinExistence type="predicted"/>
<comment type="caution">
    <text evidence="1">The sequence shown here is derived from an EMBL/GenBank/DDBJ whole genome shotgun (WGS) entry which is preliminary data.</text>
</comment>
<sequence length="43" mass="5075">MQGQNSLPLFSEKPGQMSSYGIFTLFPMYKQYLRKNILFLMIL</sequence>
<dbReference type="Proteomes" id="UP000075304">
    <property type="component" value="Unassembled WGS sequence"/>
</dbReference>
<accession>A0A150KD22</accession>
<name>A0A150KD22_HEYCO</name>
<evidence type="ECO:0000313" key="1">
    <source>
        <dbReference type="EMBL" id="KYC67530.1"/>
    </source>
</evidence>
<dbReference type="PATRIC" id="fig|1398.25.peg.3564"/>
<evidence type="ECO:0000313" key="2">
    <source>
        <dbReference type="Proteomes" id="UP000075304"/>
    </source>
</evidence>
<organism evidence="1 2">
    <name type="scientific">Heyndrickxia coagulans</name>
    <name type="common">Weizmannia coagulans</name>
    <dbReference type="NCBI Taxonomy" id="1398"/>
    <lineage>
        <taxon>Bacteria</taxon>
        <taxon>Bacillati</taxon>
        <taxon>Bacillota</taxon>
        <taxon>Bacilli</taxon>
        <taxon>Bacillales</taxon>
        <taxon>Bacillaceae</taxon>
        <taxon>Heyndrickxia</taxon>
    </lineage>
</organism>
<protein>
    <submittedName>
        <fullName evidence="1">Uncharacterized protein</fullName>
    </submittedName>
</protein>
<dbReference type="EMBL" id="LQYI01000070">
    <property type="protein sequence ID" value="KYC67530.1"/>
    <property type="molecule type" value="Genomic_DNA"/>
</dbReference>